<name>A0AAD9K5A5_9ANNE</name>
<dbReference type="GO" id="GO:0005813">
    <property type="term" value="C:centrosome"/>
    <property type="evidence" value="ECO:0007669"/>
    <property type="project" value="TreeGrafter"/>
</dbReference>
<feature type="region of interest" description="Disordered" evidence="2">
    <location>
        <begin position="815"/>
        <end position="844"/>
    </location>
</feature>
<dbReference type="EMBL" id="JAODUP010000064">
    <property type="protein sequence ID" value="KAK2164398.1"/>
    <property type="molecule type" value="Genomic_DNA"/>
</dbReference>
<accession>A0AAD9K5A5</accession>
<feature type="region of interest" description="Disordered" evidence="2">
    <location>
        <begin position="454"/>
        <end position="565"/>
    </location>
</feature>
<feature type="compositionally biased region" description="Low complexity" evidence="2">
    <location>
        <begin position="518"/>
        <end position="548"/>
    </location>
</feature>
<proteinExistence type="predicted"/>
<feature type="region of interest" description="Disordered" evidence="2">
    <location>
        <begin position="1278"/>
        <end position="1300"/>
    </location>
</feature>
<evidence type="ECO:0000256" key="1">
    <source>
        <dbReference type="SAM" id="Coils"/>
    </source>
</evidence>
<dbReference type="GO" id="GO:0005829">
    <property type="term" value="C:cytosol"/>
    <property type="evidence" value="ECO:0007669"/>
    <property type="project" value="TreeGrafter"/>
</dbReference>
<evidence type="ECO:0000256" key="2">
    <source>
        <dbReference type="SAM" id="MobiDB-lite"/>
    </source>
</evidence>
<gene>
    <name evidence="3" type="ORF">LSH36_64g02027</name>
</gene>
<feature type="coiled-coil region" evidence="1">
    <location>
        <begin position="34"/>
        <end position="73"/>
    </location>
</feature>
<evidence type="ECO:0000313" key="3">
    <source>
        <dbReference type="EMBL" id="KAK2164398.1"/>
    </source>
</evidence>
<feature type="region of interest" description="Disordered" evidence="2">
    <location>
        <begin position="356"/>
        <end position="389"/>
    </location>
</feature>
<organism evidence="3 4">
    <name type="scientific">Paralvinella palmiformis</name>
    <dbReference type="NCBI Taxonomy" id="53620"/>
    <lineage>
        <taxon>Eukaryota</taxon>
        <taxon>Metazoa</taxon>
        <taxon>Spiralia</taxon>
        <taxon>Lophotrochozoa</taxon>
        <taxon>Annelida</taxon>
        <taxon>Polychaeta</taxon>
        <taxon>Sedentaria</taxon>
        <taxon>Canalipalpata</taxon>
        <taxon>Terebellida</taxon>
        <taxon>Terebelliformia</taxon>
        <taxon>Alvinellidae</taxon>
        <taxon>Paralvinella</taxon>
    </lineage>
</organism>
<dbReference type="GO" id="GO:0005814">
    <property type="term" value="C:centriole"/>
    <property type="evidence" value="ECO:0007669"/>
    <property type="project" value="TreeGrafter"/>
</dbReference>
<dbReference type="PANTHER" id="PTHR21553">
    <property type="entry name" value="ALMS1-RELATED"/>
    <property type="match status" value="1"/>
</dbReference>
<feature type="compositionally biased region" description="Basic and acidic residues" evidence="2">
    <location>
        <begin position="960"/>
        <end position="972"/>
    </location>
</feature>
<feature type="compositionally biased region" description="Polar residues" evidence="2">
    <location>
        <begin position="549"/>
        <end position="565"/>
    </location>
</feature>
<dbReference type="Proteomes" id="UP001208570">
    <property type="component" value="Unassembled WGS sequence"/>
</dbReference>
<reference evidence="3" key="1">
    <citation type="journal article" date="2023" name="Mol. Biol. Evol.">
        <title>Third-Generation Sequencing Reveals the Adaptive Role of the Epigenome in Three Deep-Sea Polychaetes.</title>
        <authorList>
            <person name="Perez M."/>
            <person name="Aroh O."/>
            <person name="Sun Y."/>
            <person name="Lan Y."/>
            <person name="Juniper S.K."/>
            <person name="Young C.R."/>
            <person name="Angers B."/>
            <person name="Qian P.Y."/>
        </authorList>
    </citation>
    <scope>NUCLEOTIDE SEQUENCE</scope>
    <source>
        <strain evidence="3">P08H-3</strain>
    </source>
</reference>
<feature type="region of interest" description="Disordered" evidence="2">
    <location>
        <begin position="957"/>
        <end position="1000"/>
    </location>
</feature>
<dbReference type="PANTHER" id="PTHR21553:SF26">
    <property type="entry name" value="ALMS MOTIF DOMAIN-CONTAINING PROTEIN"/>
    <property type="match status" value="1"/>
</dbReference>
<evidence type="ECO:0000313" key="4">
    <source>
        <dbReference type="Proteomes" id="UP001208570"/>
    </source>
</evidence>
<protein>
    <recommendedName>
        <fullName evidence="5">Centrosomal protein of 295 kDa</fullName>
    </recommendedName>
</protein>
<feature type="region of interest" description="Disordered" evidence="2">
    <location>
        <begin position="883"/>
        <end position="915"/>
    </location>
</feature>
<sequence length="1300" mass="145920">MKDRIGYRLSPNEEARLLKEARETLRKQRLLQVRERAKLNAAKIRQSVKEEKQKQLQKLAKEIEDEWNREKEEKLRTLKEIYEHNLKHVGEAHRNALQEESKEDNQALTAEVDSRRAQIRHKNALQTLHREVAKQQEEANRHIIARQTALELEKARAAEIASKPPPPPDPVVKIEAPKVRPVKFTDLTAFSATHYHIPEVCYVEKAEPNHQEINALQLAESESEKLAEVEKEQKRSLHEQREKARLRHKHALKKELLKQDYATMLHDLSDLQRADMHRRQLVVAKIPKQIFIPPHRRLEEKEDIQREMEGAFENMYMKATEYFGDLSLALDPHPPPETPSVTESLDLSVQDLDTTITGDQESADPSTGPPVLTDLTNGGKPSDVMPDRTPSGKLANVLLTYLGVNHRLDRLLQKDGYQRLLSRIKAQRQLAQKGSAMTDPDLTEGLRRLVKRIKAQRESSQKSSSGSDKVHTTEDIRDRPSPASQATSLSQHLITDTSPSSATETESLSTGILSSDRSSSLTQGTLTTQSSMSTVSTTTQETDQSEMSASETLSEQETIGSCESSTSTVIDVGKMTNGEKNQLLLHPLEQAAQVRQKVSQYLQDQRERHDNIERKKLMDTIGQETIQSQHELEEQRKLLEEKLQNIEKQRLLVVSRMSELSTREPDTTLNSQTASFYPLEGGTFQHQSSSSSSWRTASSHPPQGSTTLSGSRSAIPQHSFQNGNLPLGSGGYSMADLRPQTVSLEQRDSQLQQTQEYQQELGKKHGNPFNEMMASRQQMADRAQQLLEVNNGVAKDELSPESQPSQFDHLADSSFTQEPMTGSSQHSSERHSVESGLPSSSSVHISGVSELHSTFPRVSDLEERFGVLEDRLRRAGVALAPSGSVDAAMPPVPSGKPESFIQTNGHDQSDSFEKRRNELEAELDKIEKQKASILKQDQIQKEKIQLLKSTWFTMAPDSDESAKQMTSDRFDEPTAEQGKSSGPLSPRRHLSFADSIPDEPSGHAALTCEDFCELDPQRAKLEMSVHHGDVSEKKQLLYHPHEFSYGSSAQRHSSSGVDDEFSWPILQRTGATTGQDPKSDNMSKSGRTWHMELMECSTSSENGSQKSLLKKLPTPPDTDKEPLVFEVEGLHSPLVLRYQAGQESSPSDDNQQLASTPIWRTEADARKEFKSPRSCLSLYTPGSDPQQKLSGGAMSVRFAEQSHHPQEVSLDEENLKQRHSEMSQYAISEESHRLSQPWQQLTTELSQFSLSAHSDSTTRESDRPVSIDEFRPLAALSGSSQLEQVADGDPLKWEQNTQPT</sequence>
<evidence type="ECO:0008006" key="5">
    <source>
        <dbReference type="Google" id="ProtNLM"/>
    </source>
</evidence>
<feature type="compositionally biased region" description="Polar residues" evidence="2">
    <location>
        <begin position="815"/>
        <end position="826"/>
    </location>
</feature>
<feature type="compositionally biased region" description="Polar residues" evidence="2">
    <location>
        <begin position="700"/>
        <end position="724"/>
    </location>
</feature>
<keyword evidence="1" id="KW-0175">Coiled coil</keyword>
<dbReference type="GO" id="GO:0046599">
    <property type="term" value="P:regulation of centriole replication"/>
    <property type="evidence" value="ECO:0007669"/>
    <property type="project" value="TreeGrafter"/>
</dbReference>
<comment type="caution">
    <text evidence="3">The sequence shown here is derived from an EMBL/GenBank/DDBJ whole genome shotgun (WGS) entry which is preliminary data.</text>
</comment>
<feature type="region of interest" description="Disordered" evidence="2">
    <location>
        <begin position="679"/>
        <end position="734"/>
    </location>
</feature>
<feature type="compositionally biased region" description="Low complexity" evidence="2">
    <location>
        <begin position="834"/>
        <end position="844"/>
    </location>
</feature>
<feature type="compositionally biased region" description="Basic and acidic residues" evidence="2">
    <location>
        <begin position="468"/>
        <end position="480"/>
    </location>
</feature>
<feature type="region of interest" description="Disordered" evidence="2">
    <location>
        <begin position="1099"/>
        <end position="1118"/>
    </location>
</feature>
<feature type="compositionally biased region" description="Polar residues" evidence="2">
    <location>
        <begin position="482"/>
        <end position="517"/>
    </location>
</feature>
<keyword evidence="4" id="KW-1185">Reference proteome</keyword>
<feature type="compositionally biased region" description="Low complexity" evidence="2">
    <location>
        <begin position="688"/>
        <end position="699"/>
    </location>
</feature>
<feature type="compositionally biased region" description="Polar residues" evidence="2">
    <location>
        <begin position="356"/>
        <end position="365"/>
    </location>
</feature>